<dbReference type="AlphaFoldDB" id="A0A5S6R217"/>
<dbReference type="Proteomes" id="UP000046395">
    <property type="component" value="Unassembled WGS sequence"/>
</dbReference>
<reference evidence="2" key="1">
    <citation type="submission" date="2019-12" db="UniProtKB">
        <authorList>
            <consortium name="WormBaseParasite"/>
        </authorList>
    </citation>
    <scope>IDENTIFICATION</scope>
</reference>
<name>A0A5S6R217_TRIMR</name>
<evidence type="ECO:0000313" key="2">
    <source>
        <dbReference type="WBParaSite" id="TMUE_3000013478.1"/>
    </source>
</evidence>
<sequence length="74" mass="7750">MTYVFDDAGLRQSPSDSGPIAAFRWIVTPTVQTAAVAVAAAVAAKPRSPVPVLANFDDLLLLSRRQQLPSAANG</sequence>
<dbReference type="WBParaSite" id="TMUE_3000013478.1">
    <property type="protein sequence ID" value="TMUE_3000013478.1"/>
    <property type="gene ID" value="WBGene00286356"/>
</dbReference>
<proteinExistence type="predicted"/>
<keyword evidence="1" id="KW-1185">Reference proteome</keyword>
<protein>
    <submittedName>
        <fullName evidence="2">Uncharacterized protein</fullName>
    </submittedName>
</protein>
<evidence type="ECO:0000313" key="1">
    <source>
        <dbReference type="Proteomes" id="UP000046395"/>
    </source>
</evidence>
<accession>A0A5S6R217</accession>
<organism evidence="1 2">
    <name type="scientific">Trichuris muris</name>
    <name type="common">Mouse whipworm</name>
    <dbReference type="NCBI Taxonomy" id="70415"/>
    <lineage>
        <taxon>Eukaryota</taxon>
        <taxon>Metazoa</taxon>
        <taxon>Ecdysozoa</taxon>
        <taxon>Nematoda</taxon>
        <taxon>Enoplea</taxon>
        <taxon>Dorylaimia</taxon>
        <taxon>Trichinellida</taxon>
        <taxon>Trichuridae</taxon>
        <taxon>Trichuris</taxon>
    </lineage>
</organism>